<comment type="caution">
    <text evidence="2">The sequence shown here is derived from an EMBL/GenBank/DDBJ whole genome shotgun (WGS) entry which is preliminary data.</text>
</comment>
<protein>
    <submittedName>
        <fullName evidence="2">Uncharacterized protein</fullName>
    </submittedName>
</protein>
<organism evidence="2">
    <name type="scientific">termite gut metagenome</name>
    <dbReference type="NCBI Taxonomy" id="433724"/>
    <lineage>
        <taxon>unclassified sequences</taxon>
        <taxon>metagenomes</taxon>
        <taxon>organismal metagenomes</taxon>
    </lineage>
</organism>
<gene>
    <name evidence="2" type="ORF">EZS27_039686</name>
</gene>
<dbReference type="AlphaFoldDB" id="A0A5J4PGU4"/>
<feature type="region of interest" description="Disordered" evidence="1">
    <location>
        <begin position="23"/>
        <end position="56"/>
    </location>
</feature>
<sequence length="120" mass="13559">MSTLQVFLIVAFLLIGIRKVYKKSKTEQEQVDNPNQTADSKPSVYPNVNASMKKSNPKSVSIYTDTAMQPATPHSALLSQSQTFPDSSFPELENETDYTIHSLEDAKRAIIWSEVFQQKY</sequence>
<accession>A0A5J4PGU4</accession>
<proteinExistence type="predicted"/>
<dbReference type="EMBL" id="SNRY01008353">
    <property type="protein sequence ID" value="KAA6308695.1"/>
    <property type="molecule type" value="Genomic_DNA"/>
</dbReference>
<reference evidence="2" key="1">
    <citation type="submission" date="2019-03" db="EMBL/GenBank/DDBJ databases">
        <title>Single cell metagenomics reveals metabolic interactions within the superorganism composed of flagellate Streblomastix strix and complex community of Bacteroidetes bacteria on its surface.</title>
        <authorList>
            <person name="Treitli S.C."/>
            <person name="Kolisko M."/>
            <person name="Husnik F."/>
            <person name="Keeling P."/>
            <person name="Hampl V."/>
        </authorList>
    </citation>
    <scope>NUCLEOTIDE SEQUENCE</scope>
    <source>
        <strain evidence="2">STM</strain>
    </source>
</reference>
<feature type="compositionally biased region" description="Polar residues" evidence="1">
    <location>
        <begin position="31"/>
        <end position="56"/>
    </location>
</feature>
<name>A0A5J4PGU4_9ZZZZ</name>
<evidence type="ECO:0000313" key="2">
    <source>
        <dbReference type="EMBL" id="KAA6308695.1"/>
    </source>
</evidence>
<evidence type="ECO:0000256" key="1">
    <source>
        <dbReference type="SAM" id="MobiDB-lite"/>
    </source>
</evidence>